<dbReference type="RefSeq" id="WP_018068663.1">
    <property type="nucleotide sequence ID" value="NZ_CAXURF020000001.1"/>
</dbReference>
<gene>
    <name evidence="1" type="ORF">GR204_28765</name>
</gene>
<comment type="caution">
    <text evidence="1">The sequence shown here is derived from an EMBL/GenBank/DDBJ whole genome shotgun (WGS) entry which is preliminary data.</text>
</comment>
<dbReference type="Proteomes" id="UP000471560">
    <property type="component" value="Unassembled WGS sequence"/>
</dbReference>
<dbReference type="AlphaFoldDB" id="A0A6B3JPF1"/>
<protein>
    <submittedName>
        <fullName evidence="1">Uncharacterized protein</fullName>
    </submittedName>
</protein>
<evidence type="ECO:0000313" key="1">
    <source>
        <dbReference type="EMBL" id="NEI37904.1"/>
    </source>
</evidence>
<proteinExistence type="predicted"/>
<accession>A0A6B3JPF1</accession>
<dbReference type="EMBL" id="WUEZ01000042">
    <property type="protein sequence ID" value="NEI37904.1"/>
    <property type="molecule type" value="Genomic_DNA"/>
</dbReference>
<organism evidence="1 2">
    <name type="scientific">Rhizobium leguminosarum</name>
    <dbReference type="NCBI Taxonomy" id="384"/>
    <lineage>
        <taxon>Bacteria</taxon>
        <taxon>Pseudomonadati</taxon>
        <taxon>Pseudomonadota</taxon>
        <taxon>Alphaproteobacteria</taxon>
        <taxon>Hyphomicrobiales</taxon>
        <taxon>Rhizobiaceae</taxon>
        <taxon>Rhizobium/Agrobacterium group</taxon>
        <taxon>Rhizobium</taxon>
    </lineage>
</organism>
<name>A0A6B3JPF1_RHILE</name>
<evidence type="ECO:0000313" key="2">
    <source>
        <dbReference type="Proteomes" id="UP000471560"/>
    </source>
</evidence>
<dbReference type="GeneID" id="84670260"/>
<reference evidence="1 2" key="1">
    <citation type="submission" date="2019-12" db="EMBL/GenBank/DDBJ databases">
        <title>Rhizobium genotypes associated with high levels of biological nitrogen fixation by grain legumes in a temperate-maritime cropping system.</title>
        <authorList>
            <person name="Maluk M."/>
            <person name="Francesc Ferrando Molina F."/>
            <person name="Lopez Del Egido L."/>
            <person name="Lafos M."/>
            <person name="Langarica-Fuentes A."/>
            <person name="Gebre Yohannes G."/>
            <person name="Young M.W."/>
            <person name="Martin P."/>
            <person name="Gantlett R."/>
            <person name="Kenicer G."/>
            <person name="Hawes C."/>
            <person name="Begg G.S."/>
            <person name="Quilliam R.S."/>
            <person name="Squire G.R."/>
            <person name="Poole P.S."/>
            <person name="Young P.W."/>
            <person name="Iannetta P.M."/>
            <person name="James E.K."/>
        </authorList>
    </citation>
    <scope>NUCLEOTIDE SEQUENCE [LARGE SCALE GENOMIC DNA]</scope>
    <source>
        <strain evidence="1 2">JHI1096</strain>
    </source>
</reference>
<sequence>MSAFASLSGFRIGLATGAASIISVGPISGILLSAVLLGMVFNLVKDS</sequence>